<feature type="region of interest" description="Disordered" evidence="1">
    <location>
        <begin position="151"/>
        <end position="171"/>
    </location>
</feature>
<organism evidence="2 3">
    <name type="scientific">Camelina sativa</name>
    <name type="common">False flax</name>
    <name type="synonym">Myagrum sativum</name>
    <dbReference type="NCBI Taxonomy" id="90675"/>
    <lineage>
        <taxon>Eukaryota</taxon>
        <taxon>Viridiplantae</taxon>
        <taxon>Streptophyta</taxon>
        <taxon>Embryophyta</taxon>
        <taxon>Tracheophyta</taxon>
        <taxon>Spermatophyta</taxon>
        <taxon>Magnoliopsida</taxon>
        <taxon>eudicotyledons</taxon>
        <taxon>Gunneridae</taxon>
        <taxon>Pentapetalae</taxon>
        <taxon>rosids</taxon>
        <taxon>malvids</taxon>
        <taxon>Brassicales</taxon>
        <taxon>Brassicaceae</taxon>
        <taxon>Camelineae</taxon>
        <taxon>Camelina</taxon>
    </lineage>
</organism>
<sequence length="171" mass="19242">MSSNIAKSLNGVLGKILELPIVSMVESISSKLMEWFCIRREKGRRQLALGQTITPNVNKLLLRHQTFSAGLAVKGVSAWSFQFQKLQIPCCHALAAARMKQIDVQTLVGSEYEVKLFAYAYAEFIYPVPNQCDEEVPADVEETEFIPLTNKNGPGHRRKRRIPSTGEFMVE</sequence>
<reference evidence="3" key="2">
    <citation type="submission" date="2025-08" db="UniProtKB">
        <authorList>
            <consortium name="RefSeq"/>
        </authorList>
    </citation>
    <scope>IDENTIFICATION</scope>
    <source>
        <tissue evidence="3">Leaf</tissue>
    </source>
</reference>
<proteinExistence type="predicted"/>
<keyword evidence="2" id="KW-1185">Reference proteome</keyword>
<accession>A0ABM1QL05</accession>
<dbReference type="RefSeq" id="XP_019087443.1">
    <property type="nucleotide sequence ID" value="XM_019231898.1"/>
</dbReference>
<evidence type="ECO:0000313" key="3">
    <source>
        <dbReference type="RefSeq" id="XP_019087443.1"/>
    </source>
</evidence>
<evidence type="ECO:0000313" key="2">
    <source>
        <dbReference type="Proteomes" id="UP000694864"/>
    </source>
</evidence>
<evidence type="ECO:0000256" key="1">
    <source>
        <dbReference type="SAM" id="MobiDB-lite"/>
    </source>
</evidence>
<name>A0ABM1QL05_CAMSA</name>
<gene>
    <name evidence="3" type="primary">LOC109127305</name>
</gene>
<protein>
    <submittedName>
        <fullName evidence="3">Uncharacterized protein LOC109127305</fullName>
    </submittedName>
</protein>
<reference evidence="2" key="1">
    <citation type="journal article" date="2014" name="Nat. Commun.">
        <title>The emerging biofuel crop Camelina sativa retains a highly undifferentiated hexaploid genome structure.</title>
        <authorList>
            <person name="Kagale S."/>
            <person name="Koh C."/>
            <person name="Nixon J."/>
            <person name="Bollina V."/>
            <person name="Clarke W.E."/>
            <person name="Tuteja R."/>
            <person name="Spillane C."/>
            <person name="Robinson S.J."/>
            <person name="Links M.G."/>
            <person name="Clarke C."/>
            <person name="Higgins E.E."/>
            <person name="Huebert T."/>
            <person name="Sharpe A.G."/>
            <person name="Parkin I.A."/>
        </authorList>
    </citation>
    <scope>NUCLEOTIDE SEQUENCE [LARGE SCALE GENOMIC DNA]</scope>
    <source>
        <strain evidence="2">cv. DH55</strain>
    </source>
</reference>
<dbReference type="GeneID" id="109127305"/>
<dbReference type="Proteomes" id="UP000694864">
    <property type="component" value="Chromosome 11"/>
</dbReference>